<reference evidence="3" key="1">
    <citation type="journal article" date="2023" name="Commun. Biol.">
        <title>Genome analysis of Parmales, the sister group of diatoms, reveals the evolutionary specialization of diatoms from phago-mixotrophs to photoautotrophs.</title>
        <authorList>
            <person name="Ban H."/>
            <person name="Sato S."/>
            <person name="Yoshikawa S."/>
            <person name="Yamada K."/>
            <person name="Nakamura Y."/>
            <person name="Ichinomiya M."/>
            <person name="Sato N."/>
            <person name="Blanc-Mathieu R."/>
            <person name="Endo H."/>
            <person name="Kuwata A."/>
            <person name="Ogata H."/>
        </authorList>
    </citation>
    <scope>NUCLEOTIDE SEQUENCE [LARGE SCALE GENOMIC DNA]</scope>
    <source>
        <strain evidence="3">NIES 3699</strain>
    </source>
</reference>
<keyword evidence="1" id="KW-0560">Oxidoreductase</keyword>
<comment type="caution">
    <text evidence="2">The sequence shown here is derived from an EMBL/GenBank/DDBJ whole genome shotgun (WGS) entry which is preliminary data.</text>
</comment>
<dbReference type="GO" id="GO:0006740">
    <property type="term" value="P:NADPH regeneration"/>
    <property type="evidence" value="ECO:0007669"/>
    <property type="project" value="TreeGrafter"/>
</dbReference>
<name>A0A9W7FCM1_9STRA</name>
<evidence type="ECO:0000313" key="2">
    <source>
        <dbReference type="EMBL" id="GMI09720.1"/>
    </source>
</evidence>
<dbReference type="Gene3D" id="3.30.360.10">
    <property type="entry name" value="Dihydrodipicolinate Reductase, domain 2"/>
    <property type="match status" value="1"/>
</dbReference>
<evidence type="ECO:0000256" key="1">
    <source>
        <dbReference type="ARBA" id="ARBA00023002"/>
    </source>
</evidence>
<sequence>MLLFSRPGLPQILFINTMLAAVRTAAASKSAFASMRSFSGSASIRPARWASPVISGLSGGLSGVRSSVHTPRRLFSTVKTAEVILVGCGAPDKGMGWYHAVQMLDGKVPSSNLTSIIEPYFLGAGASSDAGVDFAAWQGEVEADHEVKFLKSLSDLPVVDPKTSPRVALISGRTADNPALLTSSIAAGCNTIYLEKPGAPTVAELQSMKQEAAANNVTVLMGYNKNVCKYVSKVRDFASKNEGLVTFVSNNAYENTKESLGECFERNSEGMLKNMAIHELALLVSFYDVTVENIASVVADKEFSSVQTLAGPSGEERTDFDKIKFTITTKSGKQVSVAADRCGGSDSYATVVNDGKEIFKYSMPDEEDEIMVAEIQGRFPNAMPYFFPQDPDYITVKERVSSFCATGKEAEGVATIDIGVETLRVAEFLTPELQKQLA</sequence>
<dbReference type="Gene3D" id="3.40.50.720">
    <property type="entry name" value="NAD(P)-binding Rossmann-like Domain"/>
    <property type="match status" value="1"/>
</dbReference>
<proteinExistence type="predicted"/>
<dbReference type="SUPFAM" id="SSF51735">
    <property type="entry name" value="NAD(P)-binding Rossmann-fold domains"/>
    <property type="match status" value="1"/>
</dbReference>
<protein>
    <recommendedName>
        <fullName evidence="4">Gfo/Idh/MocA-like oxidoreductase N-terminal domain-containing protein</fullName>
    </recommendedName>
</protein>
<dbReference type="AlphaFoldDB" id="A0A9W7FCM1"/>
<dbReference type="EMBL" id="BRXX01000404">
    <property type="protein sequence ID" value="GMI09720.1"/>
    <property type="molecule type" value="Genomic_DNA"/>
</dbReference>
<dbReference type="GO" id="GO:0005737">
    <property type="term" value="C:cytoplasm"/>
    <property type="evidence" value="ECO:0007669"/>
    <property type="project" value="TreeGrafter"/>
</dbReference>
<evidence type="ECO:0000313" key="3">
    <source>
        <dbReference type="Proteomes" id="UP001165160"/>
    </source>
</evidence>
<dbReference type="InterPro" id="IPR036291">
    <property type="entry name" value="NAD(P)-bd_dom_sf"/>
</dbReference>
<gene>
    <name evidence="2" type="ORF">TrVE_jg2924</name>
</gene>
<dbReference type="GO" id="GO:0016491">
    <property type="term" value="F:oxidoreductase activity"/>
    <property type="evidence" value="ECO:0007669"/>
    <property type="project" value="UniProtKB-KW"/>
</dbReference>
<keyword evidence="3" id="KW-1185">Reference proteome</keyword>
<evidence type="ECO:0008006" key="4">
    <source>
        <dbReference type="Google" id="ProtNLM"/>
    </source>
</evidence>
<dbReference type="PANTHER" id="PTHR42840">
    <property type="entry name" value="NAD(P)-BINDING ROSSMANN-FOLD SUPERFAMILY PROTEIN-RELATED"/>
    <property type="match status" value="1"/>
</dbReference>
<organism evidence="2 3">
    <name type="scientific">Triparma verrucosa</name>
    <dbReference type="NCBI Taxonomy" id="1606542"/>
    <lineage>
        <taxon>Eukaryota</taxon>
        <taxon>Sar</taxon>
        <taxon>Stramenopiles</taxon>
        <taxon>Ochrophyta</taxon>
        <taxon>Bolidophyceae</taxon>
        <taxon>Parmales</taxon>
        <taxon>Triparmaceae</taxon>
        <taxon>Triparma</taxon>
    </lineage>
</organism>
<accession>A0A9W7FCM1</accession>
<dbReference type="PANTHER" id="PTHR42840:SF3">
    <property type="entry name" value="BINDING ROSSMANN FOLD OXIDOREDUCTASE, PUTATIVE (AFU_ORTHOLOGUE AFUA_2G10240)-RELATED"/>
    <property type="match status" value="1"/>
</dbReference>
<dbReference type="Proteomes" id="UP001165160">
    <property type="component" value="Unassembled WGS sequence"/>
</dbReference>